<keyword evidence="1" id="KW-0547">Nucleotide-binding</keyword>
<dbReference type="OrthoDB" id="4062651at2759"/>
<evidence type="ECO:0000256" key="2">
    <source>
        <dbReference type="ARBA" id="ARBA00022840"/>
    </source>
</evidence>
<dbReference type="InterPro" id="IPR011009">
    <property type="entry name" value="Kinase-like_dom_sf"/>
</dbReference>
<evidence type="ECO:0000259" key="4">
    <source>
        <dbReference type="PROSITE" id="PS50011"/>
    </source>
</evidence>
<feature type="region of interest" description="Disordered" evidence="3">
    <location>
        <begin position="225"/>
        <end position="245"/>
    </location>
</feature>
<accession>A0A8H6ZAI3</accession>
<dbReference type="InterPro" id="IPR000719">
    <property type="entry name" value="Prot_kinase_dom"/>
</dbReference>
<dbReference type="InterPro" id="IPR008266">
    <property type="entry name" value="Tyr_kinase_AS"/>
</dbReference>
<dbReference type="Proteomes" id="UP000623467">
    <property type="component" value="Unassembled WGS sequence"/>
</dbReference>
<proteinExistence type="predicted"/>
<dbReference type="Pfam" id="PF07714">
    <property type="entry name" value="PK_Tyr_Ser-Thr"/>
    <property type="match status" value="1"/>
</dbReference>
<dbReference type="Gene3D" id="1.10.510.10">
    <property type="entry name" value="Transferase(Phosphotransferase) domain 1"/>
    <property type="match status" value="1"/>
</dbReference>
<evidence type="ECO:0000256" key="3">
    <source>
        <dbReference type="SAM" id="MobiDB-lite"/>
    </source>
</evidence>
<dbReference type="EMBL" id="JACAZH010000003">
    <property type="protein sequence ID" value="KAF7373684.1"/>
    <property type="molecule type" value="Genomic_DNA"/>
</dbReference>
<dbReference type="PRINTS" id="PR00109">
    <property type="entry name" value="TYRKINASE"/>
</dbReference>
<keyword evidence="6" id="KW-1185">Reference proteome</keyword>
<gene>
    <name evidence="5" type="ORF">MSAN_00579400</name>
</gene>
<dbReference type="PROSITE" id="PS00109">
    <property type="entry name" value="PROTEIN_KINASE_TYR"/>
    <property type="match status" value="1"/>
</dbReference>
<protein>
    <submittedName>
        <fullName evidence="5">Kinase-like protein</fullName>
    </submittedName>
</protein>
<sequence>MISPWMPRGSALKYMKEQSPTPSSAYALDLLNDVVRGLMYLHSVHVVHGDLCGRNILMDEHGRACLADFGLAAFVDLETSIKSSTRSGSTRWMAPELLLPPPNLPFKRTRESDIWALGCVCCEIWSEGAIPFRHFATDTVLVLALSEFTETQRQESPYPDKPHDTGGNPMPDDLWELARSCFQYEPSERPTVDTMADIIGYAAGHGLGSMGTEPVASARGTSTHKALQSSTDRTVEDLNKQPSTPSFYATAKGKNKQPIRFDEEWGTVRFGPFDVIHSPEEPFSTLFKRLSQVVRKDVLVEPLLVEQDDDHLSLRFQGPLEAHNFAMTWMVHRFDPYLQVTAAVVENE</sequence>
<evidence type="ECO:0000313" key="6">
    <source>
        <dbReference type="Proteomes" id="UP000623467"/>
    </source>
</evidence>
<dbReference type="AlphaFoldDB" id="A0A8H6ZAI3"/>
<dbReference type="PANTHER" id="PTHR24418">
    <property type="entry name" value="TYROSINE-PROTEIN KINASE"/>
    <property type="match status" value="1"/>
</dbReference>
<dbReference type="InterPro" id="IPR001245">
    <property type="entry name" value="Ser-Thr/Tyr_kinase_cat_dom"/>
</dbReference>
<dbReference type="SUPFAM" id="SSF56112">
    <property type="entry name" value="Protein kinase-like (PK-like)"/>
    <property type="match status" value="1"/>
</dbReference>
<evidence type="ECO:0000256" key="1">
    <source>
        <dbReference type="ARBA" id="ARBA00022741"/>
    </source>
</evidence>
<dbReference type="InterPro" id="IPR050198">
    <property type="entry name" value="Non-receptor_tyrosine_kinases"/>
</dbReference>
<feature type="domain" description="Protein kinase" evidence="4">
    <location>
        <begin position="1"/>
        <end position="208"/>
    </location>
</feature>
<name>A0A8H6ZAI3_9AGAR</name>
<dbReference type="GO" id="GO:0005524">
    <property type="term" value="F:ATP binding"/>
    <property type="evidence" value="ECO:0007669"/>
    <property type="project" value="UniProtKB-KW"/>
</dbReference>
<dbReference type="GO" id="GO:0004672">
    <property type="term" value="F:protein kinase activity"/>
    <property type="evidence" value="ECO:0007669"/>
    <property type="project" value="InterPro"/>
</dbReference>
<keyword evidence="2" id="KW-0067">ATP-binding</keyword>
<comment type="caution">
    <text evidence="5">The sequence shown here is derived from an EMBL/GenBank/DDBJ whole genome shotgun (WGS) entry which is preliminary data.</text>
</comment>
<organism evidence="5 6">
    <name type="scientific">Mycena sanguinolenta</name>
    <dbReference type="NCBI Taxonomy" id="230812"/>
    <lineage>
        <taxon>Eukaryota</taxon>
        <taxon>Fungi</taxon>
        <taxon>Dikarya</taxon>
        <taxon>Basidiomycota</taxon>
        <taxon>Agaricomycotina</taxon>
        <taxon>Agaricomycetes</taxon>
        <taxon>Agaricomycetidae</taxon>
        <taxon>Agaricales</taxon>
        <taxon>Marasmiineae</taxon>
        <taxon>Mycenaceae</taxon>
        <taxon>Mycena</taxon>
    </lineage>
</organism>
<reference evidence="5" key="1">
    <citation type="submission" date="2020-05" db="EMBL/GenBank/DDBJ databases">
        <title>Mycena genomes resolve the evolution of fungal bioluminescence.</title>
        <authorList>
            <person name="Tsai I.J."/>
        </authorList>
    </citation>
    <scope>NUCLEOTIDE SEQUENCE</scope>
    <source>
        <strain evidence="5">160909Yilan</strain>
    </source>
</reference>
<keyword evidence="5" id="KW-0808">Transferase</keyword>
<evidence type="ECO:0000313" key="5">
    <source>
        <dbReference type="EMBL" id="KAF7373684.1"/>
    </source>
</evidence>
<dbReference type="PROSITE" id="PS50011">
    <property type="entry name" value="PROTEIN_KINASE_DOM"/>
    <property type="match status" value="1"/>
</dbReference>
<keyword evidence="5" id="KW-0418">Kinase</keyword>